<dbReference type="CDD" id="cd03801">
    <property type="entry name" value="GT4_PimA-like"/>
    <property type="match status" value="1"/>
</dbReference>
<gene>
    <name evidence="3" type="ORF">LCGC14_1051350</name>
</gene>
<dbReference type="InterPro" id="IPR028098">
    <property type="entry name" value="Glyco_trans_4-like_N"/>
</dbReference>
<feature type="domain" description="Glycosyl transferase family 1" evidence="1">
    <location>
        <begin position="189"/>
        <end position="341"/>
    </location>
</feature>
<organism evidence="3">
    <name type="scientific">marine sediment metagenome</name>
    <dbReference type="NCBI Taxonomy" id="412755"/>
    <lineage>
        <taxon>unclassified sequences</taxon>
        <taxon>metagenomes</taxon>
        <taxon>ecological metagenomes</taxon>
    </lineage>
</organism>
<evidence type="ECO:0008006" key="4">
    <source>
        <dbReference type="Google" id="ProtNLM"/>
    </source>
</evidence>
<protein>
    <recommendedName>
        <fullName evidence="4">Glycosyl transferase family 1 domain-containing protein</fullName>
    </recommendedName>
</protein>
<dbReference type="Pfam" id="PF13439">
    <property type="entry name" value="Glyco_transf_4"/>
    <property type="match status" value="1"/>
</dbReference>
<dbReference type="AlphaFoldDB" id="A0A0F9Q6W3"/>
<dbReference type="Pfam" id="PF00534">
    <property type="entry name" value="Glycos_transf_1"/>
    <property type="match status" value="1"/>
</dbReference>
<dbReference type="InterPro" id="IPR001296">
    <property type="entry name" value="Glyco_trans_1"/>
</dbReference>
<dbReference type="PANTHER" id="PTHR12526">
    <property type="entry name" value="GLYCOSYLTRANSFERASE"/>
    <property type="match status" value="1"/>
</dbReference>
<evidence type="ECO:0000259" key="2">
    <source>
        <dbReference type="Pfam" id="PF13439"/>
    </source>
</evidence>
<evidence type="ECO:0000313" key="3">
    <source>
        <dbReference type="EMBL" id="KKN08966.1"/>
    </source>
</evidence>
<proteinExistence type="predicted"/>
<feature type="domain" description="Glycosyltransferase subfamily 4-like N-terminal" evidence="2">
    <location>
        <begin position="12"/>
        <end position="174"/>
    </location>
</feature>
<accession>A0A0F9Q6W3</accession>
<reference evidence="3" key="1">
    <citation type="journal article" date="2015" name="Nature">
        <title>Complex archaea that bridge the gap between prokaryotes and eukaryotes.</title>
        <authorList>
            <person name="Spang A."/>
            <person name="Saw J.H."/>
            <person name="Jorgensen S.L."/>
            <person name="Zaremba-Niedzwiedzka K."/>
            <person name="Martijn J."/>
            <person name="Lind A.E."/>
            <person name="van Eijk R."/>
            <person name="Schleper C."/>
            <person name="Guy L."/>
            <person name="Ettema T.J."/>
        </authorList>
    </citation>
    <scope>NUCLEOTIDE SEQUENCE</scope>
</reference>
<sequence length="366" mass="42273">MRLASHPKYSSGGSERQMDLIGQLLIKKNVDVHFIINKITKAQKEYEEINGLKVRTIGKPRDFKTSKTKRTLRNIINATDSSLFYKHLFKYNFDIYHLSGADFITGVWAFYSRVLKKKKFVFTVASILDCEKNGFGWSKTTNHFYKYGVQHADQVVVLADYMKKEMDKNYNINSIVIKSGHPIPNGDFKKNDPPIILWISRLDKLKCPDLFTKIFEELKDLDAKFILIGSGTYLKNELTKVSKKYSNFTYIPGVKQYIDNDYYAKASLLINTSSVEGFPNAFIQAWMYKTPVISLNVDPDDVIFNYNLGFHAKGNFQKLIDTIKDLIENPSKTKDKGKNCRDFAIANHDIEQTSKQYYSLYTKLLQ</sequence>
<dbReference type="EMBL" id="LAZR01004398">
    <property type="protein sequence ID" value="KKN08966.1"/>
    <property type="molecule type" value="Genomic_DNA"/>
</dbReference>
<name>A0A0F9Q6W3_9ZZZZ</name>
<dbReference type="Gene3D" id="3.40.50.2000">
    <property type="entry name" value="Glycogen Phosphorylase B"/>
    <property type="match status" value="2"/>
</dbReference>
<dbReference type="SUPFAM" id="SSF53756">
    <property type="entry name" value="UDP-Glycosyltransferase/glycogen phosphorylase"/>
    <property type="match status" value="1"/>
</dbReference>
<comment type="caution">
    <text evidence="3">The sequence shown here is derived from an EMBL/GenBank/DDBJ whole genome shotgun (WGS) entry which is preliminary data.</text>
</comment>
<evidence type="ECO:0000259" key="1">
    <source>
        <dbReference type="Pfam" id="PF00534"/>
    </source>
</evidence>